<proteinExistence type="predicted"/>
<comment type="caution">
    <text evidence="1">The sequence shown here is derived from an EMBL/GenBank/DDBJ whole genome shotgun (WGS) entry which is preliminary data.</text>
</comment>
<reference evidence="1 2" key="1">
    <citation type="journal article" date="2019" name="Nat. Ecol. Evol.">
        <title>Megaphylogeny resolves global patterns of mushroom evolution.</title>
        <authorList>
            <person name="Varga T."/>
            <person name="Krizsan K."/>
            <person name="Foldi C."/>
            <person name="Dima B."/>
            <person name="Sanchez-Garcia M."/>
            <person name="Sanchez-Ramirez S."/>
            <person name="Szollosi G.J."/>
            <person name="Szarkandi J.G."/>
            <person name="Papp V."/>
            <person name="Albert L."/>
            <person name="Andreopoulos W."/>
            <person name="Angelini C."/>
            <person name="Antonin V."/>
            <person name="Barry K.W."/>
            <person name="Bougher N.L."/>
            <person name="Buchanan P."/>
            <person name="Buyck B."/>
            <person name="Bense V."/>
            <person name="Catcheside P."/>
            <person name="Chovatia M."/>
            <person name="Cooper J."/>
            <person name="Damon W."/>
            <person name="Desjardin D."/>
            <person name="Finy P."/>
            <person name="Geml J."/>
            <person name="Haridas S."/>
            <person name="Hughes K."/>
            <person name="Justo A."/>
            <person name="Karasinski D."/>
            <person name="Kautmanova I."/>
            <person name="Kiss B."/>
            <person name="Kocsube S."/>
            <person name="Kotiranta H."/>
            <person name="LaButti K.M."/>
            <person name="Lechner B.E."/>
            <person name="Liimatainen K."/>
            <person name="Lipzen A."/>
            <person name="Lukacs Z."/>
            <person name="Mihaltcheva S."/>
            <person name="Morgado L.N."/>
            <person name="Niskanen T."/>
            <person name="Noordeloos M.E."/>
            <person name="Ohm R.A."/>
            <person name="Ortiz-Santana B."/>
            <person name="Ovrebo C."/>
            <person name="Racz N."/>
            <person name="Riley R."/>
            <person name="Savchenko A."/>
            <person name="Shiryaev A."/>
            <person name="Soop K."/>
            <person name="Spirin V."/>
            <person name="Szebenyi C."/>
            <person name="Tomsovsky M."/>
            <person name="Tulloss R.E."/>
            <person name="Uehling J."/>
            <person name="Grigoriev I.V."/>
            <person name="Vagvolgyi C."/>
            <person name="Papp T."/>
            <person name="Martin F.M."/>
            <person name="Miettinen O."/>
            <person name="Hibbett D.S."/>
            <person name="Nagy L.G."/>
        </authorList>
    </citation>
    <scope>NUCLEOTIDE SEQUENCE [LARGE SCALE GENOMIC DNA]</scope>
    <source>
        <strain evidence="1 2">FP101781</strain>
    </source>
</reference>
<evidence type="ECO:0000313" key="2">
    <source>
        <dbReference type="Proteomes" id="UP000298030"/>
    </source>
</evidence>
<evidence type="ECO:0000313" key="1">
    <source>
        <dbReference type="EMBL" id="TEB39301.1"/>
    </source>
</evidence>
<sequence>MTALRKMFKLRRKEVPWEVVDNKFVDPSPTFYGEEELDVETVSRTDIKGTYVFDMKNGYAGIQDLQKALTFSRKQLLQEATRRGYNALLVESWQLTIFQKAKQRRVEVRYSGRPARCAGDVPSAQTPPFIGILYT</sequence>
<gene>
    <name evidence="1" type="ORF">FA13DRAFT_1725284</name>
</gene>
<keyword evidence="2" id="KW-1185">Reference proteome</keyword>
<dbReference type="Proteomes" id="UP000298030">
    <property type="component" value="Unassembled WGS sequence"/>
</dbReference>
<dbReference type="AlphaFoldDB" id="A0A4Y7TZ64"/>
<dbReference type="OrthoDB" id="3349961at2759"/>
<accession>A0A4Y7TZ64</accession>
<dbReference type="EMBL" id="QPFP01000002">
    <property type="protein sequence ID" value="TEB39301.1"/>
    <property type="molecule type" value="Genomic_DNA"/>
</dbReference>
<organism evidence="1 2">
    <name type="scientific">Coprinellus micaceus</name>
    <name type="common">Glistening ink-cap mushroom</name>
    <name type="synonym">Coprinus micaceus</name>
    <dbReference type="NCBI Taxonomy" id="71717"/>
    <lineage>
        <taxon>Eukaryota</taxon>
        <taxon>Fungi</taxon>
        <taxon>Dikarya</taxon>
        <taxon>Basidiomycota</taxon>
        <taxon>Agaricomycotina</taxon>
        <taxon>Agaricomycetes</taxon>
        <taxon>Agaricomycetidae</taxon>
        <taxon>Agaricales</taxon>
        <taxon>Agaricineae</taxon>
        <taxon>Psathyrellaceae</taxon>
        <taxon>Coprinellus</taxon>
    </lineage>
</organism>
<name>A0A4Y7TZ64_COPMI</name>
<protein>
    <submittedName>
        <fullName evidence="1">Uncharacterized protein</fullName>
    </submittedName>
</protein>